<dbReference type="Proteomes" id="UP001056756">
    <property type="component" value="Chromosome"/>
</dbReference>
<evidence type="ECO:0000256" key="1">
    <source>
        <dbReference type="SAM" id="MobiDB-lite"/>
    </source>
</evidence>
<dbReference type="SUPFAM" id="SSF55797">
    <property type="entry name" value="PR-1-like"/>
    <property type="match status" value="1"/>
</dbReference>
<dbReference type="CDD" id="cd05379">
    <property type="entry name" value="CAP_bacterial"/>
    <property type="match status" value="1"/>
</dbReference>
<name>A0A9J6ZF98_9BACL</name>
<dbReference type="Gene3D" id="3.40.33.10">
    <property type="entry name" value="CAP"/>
    <property type="match status" value="1"/>
</dbReference>
<evidence type="ECO:0000313" key="4">
    <source>
        <dbReference type="EMBL" id="URN94842.1"/>
    </source>
</evidence>
<gene>
    <name evidence="4" type="ORF">NAG76_00850</name>
</gene>
<proteinExistence type="predicted"/>
<keyword evidence="2" id="KW-0732">Signal</keyword>
<feature type="signal peptide" evidence="2">
    <location>
        <begin position="1"/>
        <end position="27"/>
    </location>
</feature>
<protein>
    <submittedName>
        <fullName evidence="4">CAP domain-containing protein</fullName>
    </submittedName>
</protein>
<dbReference type="EMBL" id="CP097899">
    <property type="protein sequence ID" value="URN94842.1"/>
    <property type="molecule type" value="Genomic_DNA"/>
</dbReference>
<dbReference type="PANTHER" id="PTHR31157">
    <property type="entry name" value="SCP DOMAIN-CONTAINING PROTEIN"/>
    <property type="match status" value="1"/>
</dbReference>
<dbReference type="InterPro" id="IPR014044">
    <property type="entry name" value="CAP_dom"/>
</dbReference>
<dbReference type="Pfam" id="PF00188">
    <property type="entry name" value="CAP"/>
    <property type="match status" value="1"/>
</dbReference>
<reference evidence="4" key="1">
    <citation type="submission" date="2022-05" db="EMBL/GenBank/DDBJ databases">
        <title>Novel bacterial taxa in a minimal lignocellulolytic consortium and its capacity to transform plastics disclosed by genome-resolved metagenomics.</title>
        <authorList>
            <person name="Rodriguez C.A.D."/>
            <person name="Diaz-Garcia L."/>
            <person name="Herrera K."/>
            <person name="Tarazona N.A."/>
            <person name="Sproer C."/>
            <person name="Overmann J."/>
            <person name="Jimenez D.J."/>
        </authorList>
    </citation>
    <scope>NUCLEOTIDE SEQUENCE</scope>
    <source>
        <strain evidence="4">MAG5</strain>
    </source>
</reference>
<feature type="chain" id="PRO_5039954552" evidence="2">
    <location>
        <begin position="28"/>
        <end position="295"/>
    </location>
</feature>
<feature type="domain" description="SCP" evidence="3">
    <location>
        <begin position="182"/>
        <end position="290"/>
    </location>
</feature>
<dbReference type="KEGG" id="plig:NAG76_00850"/>
<organism evidence="4 5">
    <name type="scientific">Candidatus Pristimantibacillus lignocellulolyticus</name>
    <dbReference type="NCBI Taxonomy" id="2994561"/>
    <lineage>
        <taxon>Bacteria</taxon>
        <taxon>Bacillati</taxon>
        <taxon>Bacillota</taxon>
        <taxon>Bacilli</taxon>
        <taxon>Bacillales</taxon>
        <taxon>Paenibacillaceae</taxon>
        <taxon>Candidatus Pristimantibacillus</taxon>
    </lineage>
</organism>
<feature type="region of interest" description="Disordered" evidence="1">
    <location>
        <begin position="104"/>
        <end position="175"/>
    </location>
</feature>
<dbReference type="InterPro" id="IPR035940">
    <property type="entry name" value="CAP_sf"/>
</dbReference>
<dbReference type="AlphaFoldDB" id="A0A9J6ZF98"/>
<evidence type="ECO:0000259" key="3">
    <source>
        <dbReference type="Pfam" id="PF00188"/>
    </source>
</evidence>
<evidence type="ECO:0000256" key="2">
    <source>
        <dbReference type="SAM" id="SignalP"/>
    </source>
</evidence>
<dbReference type="PANTHER" id="PTHR31157:SF1">
    <property type="entry name" value="SCP DOMAIN-CONTAINING PROTEIN"/>
    <property type="match status" value="1"/>
</dbReference>
<feature type="compositionally biased region" description="Low complexity" evidence="1">
    <location>
        <begin position="104"/>
        <end position="166"/>
    </location>
</feature>
<accession>A0A9J6ZF98</accession>
<sequence length="295" mass="30923">MANQKWKLGVATFVATALISTSTLTGASVDAASTITKVDMNKQSYTSNWQSNLMNSLLNKISDSNQTTITIGNWKFNLQTGFCIYVPNLKPEVTPVPTATVTPTATVKPSATPAPTVKPTATPAPTIKPTATVKPSATPAPTIKPTATVKPSATPTPTVKPTATPAPGGGNSSVSATQNEILKLVNAQRASAGLSALSLDASLNTVAMEKARDMDVNNYFSHNSPTYGSPFDMLKTYGVSYSYAGENIATGQTSAAQVMNDWMNSSGHRANILSANFTKIGVGYVNGEWVQIFIG</sequence>
<evidence type="ECO:0000313" key="5">
    <source>
        <dbReference type="Proteomes" id="UP001056756"/>
    </source>
</evidence>